<dbReference type="Proteomes" id="UP000557392">
    <property type="component" value="Unassembled WGS sequence"/>
</dbReference>
<organism evidence="2 3">
    <name type="scientific">Sphingomonas kyeonggiensis</name>
    <dbReference type="NCBI Taxonomy" id="1268553"/>
    <lineage>
        <taxon>Bacteria</taxon>
        <taxon>Pseudomonadati</taxon>
        <taxon>Pseudomonadota</taxon>
        <taxon>Alphaproteobacteria</taxon>
        <taxon>Sphingomonadales</taxon>
        <taxon>Sphingomonadaceae</taxon>
        <taxon>Sphingomonas</taxon>
    </lineage>
</organism>
<protein>
    <submittedName>
        <fullName evidence="2">Uncharacterized protein</fullName>
    </submittedName>
</protein>
<evidence type="ECO:0000313" key="3">
    <source>
        <dbReference type="Proteomes" id="UP000557392"/>
    </source>
</evidence>
<reference evidence="2 3" key="1">
    <citation type="submission" date="2020-08" db="EMBL/GenBank/DDBJ databases">
        <title>Genomic Encyclopedia of Type Strains, Phase IV (KMG-IV): sequencing the most valuable type-strain genomes for metagenomic binning, comparative biology and taxonomic classification.</title>
        <authorList>
            <person name="Goeker M."/>
        </authorList>
    </citation>
    <scope>NUCLEOTIDE SEQUENCE [LARGE SCALE GENOMIC DNA]</scope>
    <source>
        <strain evidence="2 3">DSM 101806</strain>
    </source>
</reference>
<accession>A0A7W6JUK3</accession>
<sequence>MNRISISLLGATLLAGLVAPAAAAPRDGEAELAKAIAGRTAGKPVDCISLRNIRSSRIIDRTAIVYEMNNGTIYVNRPKSGAESLDWTDVMVTDTYTSQLCRIDTVKLYDTGIRMTTGWVGLNEFVPYPRPPRS</sequence>
<dbReference type="RefSeq" id="WP_183997831.1">
    <property type="nucleotide sequence ID" value="NZ_JACIEH010000002.1"/>
</dbReference>
<gene>
    <name evidence="2" type="ORF">GGR46_002341</name>
</gene>
<evidence type="ECO:0000256" key="1">
    <source>
        <dbReference type="SAM" id="SignalP"/>
    </source>
</evidence>
<feature type="signal peptide" evidence="1">
    <location>
        <begin position="1"/>
        <end position="23"/>
    </location>
</feature>
<dbReference type="AlphaFoldDB" id="A0A7W6JUK3"/>
<keyword evidence="1" id="KW-0732">Signal</keyword>
<keyword evidence="3" id="KW-1185">Reference proteome</keyword>
<name>A0A7W6JUK3_9SPHN</name>
<comment type="caution">
    <text evidence="2">The sequence shown here is derived from an EMBL/GenBank/DDBJ whole genome shotgun (WGS) entry which is preliminary data.</text>
</comment>
<proteinExistence type="predicted"/>
<feature type="chain" id="PRO_5031415346" evidence="1">
    <location>
        <begin position="24"/>
        <end position="134"/>
    </location>
</feature>
<dbReference type="EMBL" id="JACIEH010000002">
    <property type="protein sequence ID" value="MBB4098777.1"/>
    <property type="molecule type" value="Genomic_DNA"/>
</dbReference>
<evidence type="ECO:0000313" key="2">
    <source>
        <dbReference type="EMBL" id="MBB4098777.1"/>
    </source>
</evidence>